<keyword evidence="3" id="KW-1185">Reference proteome</keyword>
<organism evidence="2 3">
    <name type="scientific">Blastococcus brunescens</name>
    <dbReference type="NCBI Taxonomy" id="1564165"/>
    <lineage>
        <taxon>Bacteria</taxon>
        <taxon>Bacillati</taxon>
        <taxon>Actinomycetota</taxon>
        <taxon>Actinomycetes</taxon>
        <taxon>Geodermatophilales</taxon>
        <taxon>Geodermatophilaceae</taxon>
        <taxon>Blastococcus</taxon>
    </lineage>
</organism>
<reference evidence="2 3" key="1">
    <citation type="submission" date="2023-12" db="EMBL/GenBank/DDBJ databases">
        <title>Blastococcus brunescens sp. nov., an actonobacterium isolated from sandstone collected in sahara desert.</title>
        <authorList>
            <person name="Gtari M."/>
            <person name="Ghodhbane F."/>
        </authorList>
    </citation>
    <scope>NUCLEOTIDE SEQUENCE [LARGE SCALE GENOMIC DNA]</scope>
    <source>
        <strain evidence="2 3">BMG 8361</strain>
    </source>
</reference>
<sequence>MMRWLCACVVAAVLSGFAGLLLTGRYINDGPVLITLAATHGLHAGDLFVVAGWLAAMTALALLTTRQGRRHGG</sequence>
<keyword evidence="1" id="KW-0472">Membrane</keyword>
<dbReference type="EMBL" id="CP141261">
    <property type="protein sequence ID" value="WRL64371.1"/>
    <property type="molecule type" value="Genomic_DNA"/>
</dbReference>
<dbReference type="RefSeq" id="WP_324275698.1">
    <property type="nucleotide sequence ID" value="NZ_CP141261.1"/>
</dbReference>
<accession>A0ABZ1B2I5</accession>
<gene>
    <name evidence="2" type="ORF">U6N30_00430</name>
</gene>
<feature type="transmembrane region" description="Helical" evidence="1">
    <location>
        <begin position="47"/>
        <end position="65"/>
    </location>
</feature>
<keyword evidence="1" id="KW-1133">Transmembrane helix</keyword>
<protein>
    <submittedName>
        <fullName evidence="2">Uncharacterized protein</fullName>
    </submittedName>
</protein>
<name>A0ABZ1B2I5_9ACTN</name>
<evidence type="ECO:0000256" key="1">
    <source>
        <dbReference type="SAM" id="Phobius"/>
    </source>
</evidence>
<evidence type="ECO:0000313" key="3">
    <source>
        <dbReference type="Proteomes" id="UP001324287"/>
    </source>
</evidence>
<evidence type="ECO:0000313" key="2">
    <source>
        <dbReference type="EMBL" id="WRL64371.1"/>
    </source>
</evidence>
<dbReference type="Proteomes" id="UP001324287">
    <property type="component" value="Chromosome"/>
</dbReference>
<keyword evidence="1" id="KW-0812">Transmembrane</keyword>
<proteinExistence type="predicted"/>